<protein>
    <submittedName>
        <fullName evidence="4">Uncharacterized protein</fullName>
    </submittedName>
</protein>
<dbReference type="PANTHER" id="PTHR48009">
    <property type="entry name" value="LEUCINE-RICH REPEAT (LRR) FAMILY PROTEIN"/>
    <property type="match status" value="1"/>
</dbReference>
<evidence type="ECO:0000256" key="3">
    <source>
        <dbReference type="SAM" id="MobiDB-lite"/>
    </source>
</evidence>
<name>A0ABS8WW98_DATST</name>
<evidence type="ECO:0000313" key="4">
    <source>
        <dbReference type="EMBL" id="MCE3216478.1"/>
    </source>
</evidence>
<dbReference type="Gene3D" id="3.80.10.10">
    <property type="entry name" value="Ribonuclease Inhibitor"/>
    <property type="match status" value="3"/>
</dbReference>
<dbReference type="PANTHER" id="PTHR48009:SF12">
    <property type="entry name" value="LEUCINE-RICH REPEAT RECEPTOR-LIKE PROTEIN KINASE PEPR2"/>
    <property type="match status" value="1"/>
</dbReference>
<dbReference type="InterPro" id="IPR053213">
    <property type="entry name" value="RLP29"/>
</dbReference>
<dbReference type="Proteomes" id="UP000823775">
    <property type="component" value="Unassembled WGS sequence"/>
</dbReference>
<dbReference type="InterPro" id="IPR032675">
    <property type="entry name" value="LRR_dom_sf"/>
</dbReference>
<dbReference type="Pfam" id="PF00560">
    <property type="entry name" value="LRR_1"/>
    <property type="match status" value="2"/>
</dbReference>
<accession>A0ABS8WW98</accession>
<dbReference type="PROSITE" id="PS51450">
    <property type="entry name" value="LRR"/>
    <property type="match status" value="1"/>
</dbReference>
<dbReference type="SUPFAM" id="SSF52058">
    <property type="entry name" value="L domain-like"/>
    <property type="match status" value="1"/>
</dbReference>
<dbReference type="Pfam" id="PF13855">
    <property type="entry name" value="LRR_8"/>
    <property type="match status" value="1"/>
</dbReference>
<dbReference type="SMART" id="SM00369">
    <property type="entry name" value="LRR_TYP"/>
    <property type="match status" value="4"/>
</dbReference>
<keyword evidence="2" id="KW-0677">Repeat</keyword>
<keyword evidence="5" id="KW-1185">Reference proteome</keyword>
<dbReference type="InterPro" id="IPR001611">
    <property type="entry name" value="Leu-rich_rpt"/>
</dbReference>
<reference evidence="4 5" key="1">
    <citation type="journal article" date="2021" name="BMC Genomics">
        <title>Datura genome reveals duplications of psychoactive alkaloid biosynthetic genes and high mutation rate following tissue culture.</title>
        <authorList>
            <person name="Rajewski A."/>
            <person name="Carter-House D."/>
            <person name="Stajich J."/>
            <person name="Litt A."/>
        </authorList>
    </citation>
    <scope>NUCLEOTIDE SEQUENCE [LARGE SCALE GENOMIC DNA]</scope>
    <source>
        <strain evidence="4">AR-01</strain>
    </source>
</reference>
<organism evidence="4 5">
    <name type="scientific">Datura stramonium</name>
    <name type="common">Jimsonweed</name>
    <name type="synonym">Common thornapple</name>
    <dbReference type="NCBI Taxonomy" id="4076"/>
    <lineage>
        <taxon>Eukaryota</taxon>
        <taxon>Viridiplantae</taxon>
        <taxon>Streptophyta</taxon>
        <taxon>Embryophyta</taxon>
        <taxon>Tracheophyta</taxon>
        <taxon>Spermatophyta</taxon>
        <taxon>Magnoliopsida</taxon>
        <taxon>eudicotyledons</taxon>
        <taxon>Gunneridae</taxon>
        <taxon>Pentapetalae</taxon>
        <taxon>asterids</taxon>
        <taxon>lamiids</taxon>
        <taxon>Solanales</taxon>
        <taxon>Solanaceae</taxon>
        <taxon>Solanoideae</taxon>
        <taxon>Datureae</taxon>
        <taxon>Datura</taxon>
    </lineage>
</organism>
<feature type="region of interest" description="Disordered" evidence="3">
    <location>
        <begin position="358"/>
        <end position="398"/>
    </location>
</feature>
<comment type="caution">
    <text evidence="4">The sequence shown here is derived from an EMBL/GenBank/DDBJ whole genome shotgun (WGS) entry which is preliminary data.</text>
</comment>
<gene>
    <name evidence="4" type="ORF">HAX54_006664</name>
</gene>
<feature type="non-terminal residue" evidence="4">
    <location>
        <position position="1"/>
    </location>
</feature>
<feature type="compositionally biased region" description="Polar residues" evidence="3">
    <location>
        <begin position="358"/>
        <end position="376"/>
    </location>
</feature>
<evidence type="ECO:0000256" key="1">
    <source>
        <dbReference type="ARBA" id="ARBA00022614"/>
    </source>
</evidence>
<proteinExistence type="predicted"/>
<sequence>LLDYELVDPVIDNFGNTHFNFNVMPNSFTEHGAADSIYASEGVSVAPSSAFAIGENYNGDVSLDNFSFQDFINGVKNTVSPAKNRETIAPTGGLFQPSEPKLPAMDGQFDDDDVRNASSVCESQALTTAFPDPVPTVPDWSIITDDPVPTLPDFDHGGKELCTQNTLAAPVHDGADKMDTSGNGVETIVNSSSNLEDQTSNDILRNSPHDTDAYIDISDYLFNGNDDEELLFVGPDGNETIDVSSFLLDTPNESDMTDKGVPEISNAPDQQLPIPDGTCPQESSDNCVNHYTDQPLICNSDVQMLSPAVAVNPALPEMHGGAICMRNSQVLEVPNNDDVFLPVGMLSTSSELTAHQKYAQTSPPNSSVNGFSSSQKGSDEQSLSKKRKQNSHNNADIPLRMGLNLADYSVIKRHLDEREKTIKEMKAASDASKETAIAAQAALAVLHGRHSKYLIRKPQVLLGRATADVKVDIDLSREGRADKVSRRQVKDMTLMFEMNRSHIRHYIENLRTQCETHPTDIQGLQVLKNGVNPKSISPGSCLSSWNFSVDPCDYIFTDRFTCGFRCDLIVSGFYRVTEISLDQAGYAGLLPNSSSWNLPHLEVLDMSYNSLSGPIPNSLSNLTRLRRLSLSKNSFTGKIPSSVGSLLRLQELFLDNNKLTGSIPKSFNGLVNLKRLELQQNNISGELPDLNQLRNLIFLDLSDNSLAGNFFMTSFPNSIIELSLRNNYLYGEFPLNIGELRFLQVLDLSHNLLSGMIPSVLFHHSSLQQLTLSYNKFTFLQVPEDLGFRSKLIAIDLSYNNLHGFLPAFMASMPELSALNLEHNKFTGMIPTQYAVKVVVPRSHTASFERLLLGGNYLFGPIPGPLLSLKPGSVNVSLVDNCLYMCPDTLYICHGGNQKSLLDCKKFGPMIP</sequence>
<keyword evidence="1" id="KW-0433">Leucine-rich repeat</keyword>
<dbReference type="InterPro" id="IPR003591">
    <property type="entry name" value="Leu-rich_rpt_typical-subtyp"/>
</dbReference>
<dbReference type="EMBL" id="JACEIK010013370">
    <property type="protein sequence ID" value="MCE3216478.1"/>
    <property type="molecule type" value="Genomic_DNA"/>
</dbReference>
<evidence type="ECO:0000313" key="5">
    <source>
        <dbReference type="Proteomes" id="UP000823775"/>
    </source>
</evidence>
<evidence type="ECO:0000256" key="2">
    <source>
        <dbReference type="ARBA" id="ARBA00022737"/>
    </source>
</evidence>